<keyword evidence="3" id="KW-1185">Reference proteome</keyword>
<accession>A0A6A4GB85</accession>
<evidence type="ECO:0000313" key="2">
    <source>
        <dbReference type="EMBL" id="KAE9382754.1"/>
    </source>
</evidence>
<organism evidence="2 3">
    <name type="scientific">Gymnopus androsaceus JB14</name>
    <dbReference type="NCBI Taxonomy" id="1447944"/>
    <lineage>
        <taxon>Eukaryota</taxon>
        <taxon>Fungi</taxon>
        <taxon>Dikarya</taxon>
        <taxon>Basidiomycota</taxon>
        <taxon>Agaricomycotina</taxon>
        <taxon>Agaricomycetes</taxon>
        <taxon>Agaricomycetidae</taxon>
        <taxon>Agaricales</taxon>
        <taxon>Marasmiineae</taxon>
        <taxon>Omphalotaceae</taxon>
        <taxon>Gymnopus</taxon>
    </lineage>
</organism>
<protein>
    <submittedName>
        <fullName evidence="2">Uncharacterized protein</fullName>
    </submittedName>
</protein>
<dbReference type="Proteomes" id="UP000799118">
    <property type="component" value="Unassembled WGS sequence"/>
</dbReference>
<dbReference type="AlphaFoldDB" id="A0A6A4GB85"/>
<proteinExistence type="predicted"/>
<evidence type="ECO:0000313" key="3">
    <source>
        <dbReference type="Proteomes" id="UP000799118"/>
    </source>
</evidence>
<gene>
    <name evidence="2" type="ORF">BT96DRAFT_1027523</name>
</gene>
<feature type="compositionally biased region" description="Basic residues" evidence="1">
    <location>
        <begin position="78"/>
        <end position="99"/>
    </location>
</feature>
<sequence>MIPTPPQRDLRSLLASLKNQKRPGHVTPPSKPRPSSKSYSSSRWISSRFGYCYYDIEVKLTKEYKVIWHTPGPISKVGARRSTPHPKVVARRSTPHPKARVQAPDQPQEDKAARIFEEEDEDEDEVDARLSKKRKIVRHYDMPSSEADALEVHQTLVPLSPIAEADEEG</sequence>
<feature type="compositionally biased region" description="Acidic residues" evidence="1">
    <location>
        <begin position="117"/>
        <end position="126"/>
    </location>
</feature>
<dbReference type="EMBL" id="ML771022">
    <property type="protein sequence ID" value="KAE9382754.1"/>
    <property type="molecule type" value="Genomic_DNA"/>
</dbReference>
<feature type="region of interest" description="Disordered" evidence="1">
    <location>
        <begin position="73"/>
        <end position="128"/>
    </location>
</feature>
<reference evidence="2" key="1">
    <citation type="journal article" date="2019" name="Environ. Microbiol.">
        <title>Fungal ecological strategies reflected in gene transcription - a case study of two litter decomposers.</title>
        <authorList>
            <person name="Barbi F."/>
            <person name="Kohler A."/>
            <person name="Barry K."/>
            <person name="Baskaran P."/>
            <person name="Daum C."/>
            <person name="Fauchery L."/>
            <person name="Ihrmark K."/>
            <person name="Kuo A."/>
            <person name="LaButti K."/>
            <person name="Lipzen A."/>
            <person name="Morin E."/>
            <person name="Grigoriev I.V."/>
            <person name="Henrissat B."/>
            <person name="Lindahl B."/>
            <person name="Martin F."/>
        </authorList>
    </citation>
    <scope>NUCLEOTIDE SEQUENCE</scope>
    <source>
        <strain evidence="2">JB14</strain>
    </source>
</reference>
<name>A0A6A4GB85_9AGAR</name>
<evidence type="ECO:0000256" key="1">
    <source>
        <dbReference type="SAM" id="MobiDB-lite"/>
    </source>
</evidence>
<feature type="region of interest" description="Disordered" evidence="1">
    <location>
        <begin position="16"/>
        <end position="41"/>
    </location>
</feature>